<dbReference type="SUPFAM" id="SSF56925">
    <property type="entry name" value="OMPA-like"/>
    <property type="match status" value="1"/>
</dbReference>
<evidence type="ECO:0000256" key="6">
    <source>
        <dbReference type="SAM" id="SignalP"/>
    </source>
</evidence>
<gene>
    <name evidence="8" type="ORF">FJU08_02345</name>
</gene>
<proteinExistence type="inferred from homology"/>
<name>A0A506UJD8_9HYPH</name>
<dbReference type="InterPro" id="IPR027385">
    <property type="entry name" value="Beta-barrel_OMP"/>
</dbReference>
<evidence type="ECO:0000256" key="5">
    <source>
        <dbReference type="ARBA" id="ARBA00038306"/>
    </source>
</evidence>
<evidence type="ECO:0000256" key="4">
    <source>
        <dbReference type="ARBA" id="ARBA00023237"/>
    </source>
</evidence>
<dbReference type="Proteomes" id="UP000318801">
    <property type="component" value="Unassembled WGS sequence"/>
</dbReference>
<keyword evidence="3" id="KW-0472">Membrane</keyword>
<keyword evidence="2 6" id="KW-0732">Signal</keyword>
<evidence type="ECO:0000256" key="3">
    <source>
        <dbReference type="ARBA" id="ARBA00023136"/>
    </source>
</evidence>
<reference evidence="8 9" key="1">
    <citation type="submission" date="2019-06" db="EMBL/GenBank/DDBJ databases">
        <authorList>
            <person name="Li M."/>
        </authorList>
    </citation>
    <scope>NUCLEOTIDE SEQUENCE [LARGE SCALE GENOMIC DNA]</scope>
    <source>
        <strain evidence="8 9">BGMRC2036</strain>
    </source>
</reference>
<dbReference type="PANTHER" id="PTHR34001">
    <property type="entry name" value="BLL7405 PROTEIN"/>
    <property type="match status" value="1"/>
</dbReference>
<dbReference type="InterPro" id="IPR006315">
    <property type="entry name" value="OM_autotransptr_brl_dom"/>
</dbReference>
<organism evidence="8 9">
    <name type="scientific">Martelella alba</name>
    <dbReference type="NCBI Taxonomy" id="2590451"/>
    <lineage>
        <taxon>Bacteria</taxon>
        <taxon>Pseudomonadati</taxon>
        <taxon>Pseudomonadota</taxon>
        <taxon>Alphaproteobacteria</taxon>
        <taxon>Hyphomicrobiales</taxon>
        <taxon>Aurantimonadaceae</taxon>
        <taxon>Martelella</taxon>
    </lineage>
</organism>
<dbReference type="GO" id="GO:0009279">
    <property type="term" value="C:cell outer membrane"/>
    <property type="evidence" value="ECO:0007669"/>
    <property type="project" value="UniProtKB-SubCell"/>
</dbReference>
<dbReference type="OrthoDB" id="8455142at2"/>
<feature type="signal peptide" evidence="6">
    <location>
        <begin position="1"/>
        <end position="20"/>
    </location>
</feature>
<dbReference type="Gene3D" id="2.40.160.20">
    <property type="match status" value="1"/>
</dbReference>
<keyword evidence="4" id="KW-0998">Cell outer membrane</keyword>
<dbReference type="NCBIfam" id="TIGR01414">
    <property type="entry name" value="autotrans_barl"/>
    <property type="match status" value="1"/>
</dbReference>
<sequence length="220" mass="23890">MKKVVAGLAVYFLSSAGVMAADVVVTPAVITPAPVLPASFDWTGFYLGGQGDFSWTEITPKSGGDKFTKYNPDGFAGGIFAGYDYQFSNNLVLGVEGELNYNWADDTKNIAGVPLKVQMDWGGGVRGRLGYAMDRVLFYGTGGWAITNAELKVGDDSRSENFNGWTFGAGVDFAFTQNLFGRVEYRYTDYPESPNDTFKIDGLKLNMNQSAAMVGLGYKF</sequence>
<dbReference type="PANTHER" id="PTHR34001:SF3">
    <property type="entry name" value="BLL7405 PROTEIN"/>
    <property type="match status" value="1"/>
</dbReference>
<evidence type="ECO:0000313" key="8">
    <source>
        <dbReference type="EMBL" id="TPW33418.1"/>
    </source>
</evidence>
<dbReference type="AlphaFoldDB" id="A0A506UJD8"/>
<comment type="caution">
    <text evidence="8">The sequence shown here is derived from an EMBL/GenBank/DDBJ whole genome shotgun (WGS) entry which is preliminary data.</text>
</comment>
<protein>
    <submittedName>
        <fullName evidence="8">Porin family protein</fullName>
    </submittedName>
</protein>
<evidence type="ECO:0000256" key="1">
    <source>
        <dbReference type="ARBA" id="ARBA00004442"/>
    </source>
</evidence>
<dbReference type="EMBL" id="VHLG01000001">
    <property type="protein sequence ID" value="TPW33418.1"/>
    <property type="molecule type" value="Genomic_DNA"/>
</dbReference>
<comment type="similarity">
    <text evidence="5">Belongs to the Omp25/RopB family.</text>
</comment>
<feature type="domain" description="Outer membrane protein beta-barrel" evidence="7">
    <location>
        <begin position="39"/>
        <end position="220"/>
    </location>
</feature>
<accession>A0A506UJD8</accession>
<comment type="subcellular location">
    <subcellularLocation>
        <location evidence="1">Cell outer membrane</location>
    </subcellularLocation>
</comment>
<evidence type="ECO:0000259" key="7">
    <source>
        <dbReference type="Pfam" id="PF13505"/>
    </source>
</evidence>
<dbReference type="RefSeq" id="WP_141147357.1">
    <property type="nucleotide sequence ID" value="NZ_VHLG01000001.1"/>
</dbReference>
<dbReference type="Pfam" id="PF13505">
    <property type="entry name" value="OMP_b-brl"/>
    <property type="match status" value="1"/>
</dbReference>
<dbReference type="InterPro" id="IPR051692">
    <property type="entry name" value="OMP-like"/>
</dbReference>
<feature type="chain" id="PRO_5021408976" evidence="6">
    <location>
        <begin position="21"/>
        <end position="220"/>
    </location>
</feature>
<evidence type="ECO:0000256" key="2">
    <source>
        <dbReference type="ARBA" id="ARBA00022729"/>
    </source>
</evidence>
<dbReference type="InterPro" id="IPR011250">
    <property type="entry name" value="OMP/PagP_B-barrel"/>
</dbReference>
<keyword evidence="9" id="KW-1185">Reference proteome</keyword>
<evidence type="ECO:0000313" key="9">
    <source>
        <dbReference type="Proteomes" id="UP000318801"/>
    </source>
</evidence>